<reference evidence="2" key="1">
    <citation type="journal article" date="2019" name="Int. J. Syst. Evol. Microbiol.">
        <title>The Global Catalogue of Microorganisms (GCM) 10K type strain sequencing project: providing services to taxonomists for standard genome sequencing and annotation.</title>
        <authorList>
            <consortium name="The Broad Institute Genomics Platform"/>
            <consortium name="The Broad Institute Genome Sequencing Center for Infectious Disease"/>
            <person name="Wu L."/>
            <person name="Ma J."/>
        </authorList>
    </citation>
    <scope>NUCLEOTIDE SEQUENCE [LARGE SCALE GENOMIC DNA]</scope>
    <source>
        <strain evidence="2">JCM 16545</strain>
    </source>
</reference>
<keyword evidence="2" id="KW-1185">Reference proteome</keyword>
<sequence length="117" mass="12906">MEESLKTELSEDIKEICSDIKNTIFDSGDELIPYLDSLTTALVSYSQGIGVDGVTEETPLRFVLKALNKKRLISDVAVYLYEDIVDMLGGVYGDIAQLDEGVLADFSDEVCESDILM</sequence>
<evidence type="ECO:0000313" key="1">
    <source>
        <dbReference type="EMBL" id="MFD2276340.1"/>
    </source>
</evidence>
<evidence type="ECO:0000313" key="2">
    <source>
        <dbReference type="Proteomes" id="UP001597297"/>
    </source>
</evidence>
<organism evidence="1 2">
    <name type="scientific">Rubritalea spongiae</name>
    <dbReference type="NCBI Taxonomy" id="430797"/>
    <lineage>
        <taxon>Bacteria</taxon>
        <taxon>Pseudomonadati</taxon>
        <taxon>Verrucomicrobiota</taxon>
        <taxon>Verrucomicrobiia</taxon>
        <taxon>Verrucomicrobiales</taxon>
        <taxon>Rubritaleaceae</taxon>
        <taxon>Rubritalea</taxon>
    </lineage>
</organism>
<dbReference type="EMBL" id="JBHUJC010000020">
    <property type="protein sequence ID" value="MFD2276340.1"/>
    <property type="molecule type" value="Genomic_DNA"/>
</dbReference>
<accession>A0ABW5E5Y2</accession>
<proteinExistence type="predicted"/>
<name>A0ABW5E5Y2_9BACT</name>
<gene>
    <name evidence="1" type="ORF">ACFSQZ_07660</name>
</gene>
<protein>
    <submittedName>
        <fullName evidence="1">Uncharacterized protein</fullName>
    </submittedName>
</protein>
<comment type="caution">
    <text evidence="1">The sequence shown here is derived from an EMBL/GenBank/DDBJ whole genome shotgun (WGS) entry which is preliminary data.</text>
</comment>
<dbReference type="RefSeq" id="WP_377094317.1">
    <property type="nucleotide sequence ID" value="NZ_JBHSJM010000001.1"/>
</dbReference>
<dbReference type="Proteomes" id="UP001597297">
    <property type="component" value="Unassembled WGS sequence"/>
</dbReference>